<dbReference type="EMBL" id="CAUYUJ010014091">
    <property type="protein sequence ID" value="CAK0837194.1"/>
    <property type="molecule type" value="Genomic_DNA"/>
</dbReference>
<dbReference type="Proteomes" id="UP001189429">
    <property type="component" value="Unassembled WGS sequence"/>
</dbReference>
<accession>A0ABN9SXK9</accession>
<reference evidence="2" key="1">
    <citation type="submission" date="2023-10" db="EMBL/GenBank/DDBJ databases">
        <authorList>
            <person name="Chen Y."/>
            <person name="Shah S."/>
            <person name="Dougan E. K."/>
            <person name="Thang M."/>
            <person name="Chan C."/>
        </authorList>
    </citation>
    <scope>NUCLEOTIDE SEQUENCE [LARGE SCALE GENOMIC DNA]</scope>
</reference>
<evidence type="ECO:0000256" key="1">
    <source>
        <dbReference type="SAM" id="MobiDB-lite"/>
    </source>
</evidence>
<gene>
    <name evidence="2" type="ORF">PCOR1329_LOCUS33462</name>
</gene>
<name>A0ABN9SXK9_9DINO</name>
<evidence type="ECO:0000313" key="3">
    <source>
        <dbReference type="Proteomes" id="UP001189429"/>
    </source>
</evidence>
<organism evidence="2 3">
    <name type="scientific">Prorocentrum cordatum</name>
    <dbReference type="NCBI Taxonomy" id="2364126"/>
    <lineage>
        <taxon>Eukaryota</taxon>
        <taxon>Sar</taxon>
        <taxon>Alveolata</taxon>
        <taxon>Dinophyceae</taxon>
        <taxon>Prorocentrales</taxon>
        <taxon>Prorocentraceae</taxon>
        <taxon>Prorocentrum</taxon>
    </lineage>
</organism>
<proteinExistence type="predicted"/>
<protein>
    <submittedName>
        <fullName evidence="2">Uncharacterized protein</fullName>
    </submittedName>
</protein>
<feature type="region of interest" description="Disordered" evidence="1">
    <location>
        <begin position="237"/>
        <end position="256"/>
    </location>
</feature>
<evidence type="ECO:0000313" key="2">
    <source>
        <dbReference type="EMBL" id="CAK0837194.1"/>
    </source>
</evidence>
<comment type="caution">
    <text evidence="2">The sequence shown here is derived from an EMBL/GenBank/DDBJ whole genome shotgun (WGS) entry which is preliminary data.</text>
</comment>
<keyword evidence="3" id="KW-1185">Reference proteome</keyword>
<sequence>MQFVRVAIPELARGISNSLLLWAQTPPPCPVRQPVVHCDCPAVEPTQFKEVFHERANPVEQTGLVLATFLTGLVAGHQLARGGLLGCQRRAPALIRKRVLPGEFFAMRYNVGGRELWRTRICCGTPPNYLVGVTSVTPDLDEYEEDLIIGADVLDWCAIAGPNGAVPQAGPNAAYYRFRAIPTVAQLTSVRQTRGGAGLPDLQPLLLRELLRGRPLVGSMVSLVRVPGPSSLELRRQQRFPPRQCPPRRVEPPRPGQRRLLEGAWRVSLLRWARLQPRQLEERSDTASAGYVDNFMILGSDRKAVQSGLDSVCRRLESLGLSVHELSAASQDISFVGLSFSEGSRVSIKPSNLWRLRYGIEFMHAVGERPQKLWPRVRQELWTFRSILPLLFTQINILWHNVIAASDASLFGIGVCTRVVSPEQSGEIDALRDSTPVEGIEDLQQFLEVSGRPRQRAKPTSRAGVLKAQRAASASRLTAARAPVGNLSLLESLAVTPGTEVLYVGIATHFLQYCQGMGADWQSAGELDSLLVAFFNALFLEGASVEDGSKLLASLSHFVPDLYKSTAAKLPRASRCLVAWRRRVPPRMRLPLPRAAALALAGCLRHLGFPRMCLWVVITFVAYLRPHEAFLLRGKHLVAPKVVAGRQCSSWGLLLHDASLGDPGGTGMFDAAVLLDRCVWLLPCLEALKHQSLEDGSLWDLSPADLQRQFTMLVKILGLEALSPHLYSLRHGGASDDLVTAVRTQEEVKVRGRWATITSLKRYGKTTRLLLEMAKVPEDAFELGRAVEANFASVMAEGFDSAQSPGRATRAAGEFLEPEVRRYLQRAFRACAVPSADPLGVHDLSEFELERLRIGNATFFFSVMLIRLCIASNIPVFLENPRTSIMWWTEHMKDLMSSPVFFDACCDFCQYHVPWREATRIAVWHGGSPPSLCKRCSGKHGFCSMTKKRHIELSGNAPGGRKWTSIATPYPVSFANAAAQCMVQAAENLKTHRLKFISMGL</sequence>